<name>A0A8T0GCV9_CERPU</name>
<dbReference type="NCBIfam" id="TIGR00527">
    <property type="entry name" value="gcvH"/>
    <property type="match status" value="1"/>
</dbReference>
<accession>A0A8T0GCV9</accession>
<evidence type="ECO:0000259" key="6">
    <source>
        <dbReference type="PROSITE" id="PS50968"/>
    </source>
</evidence>
<dbReference type="HAMAP" id="MF_00272">
    <property type="entry name" value="GcvH"/>
    <property type="match status" value="1"/>
</dbReference>
<dbReference type="InterPro" id="IPR011053">
    <property type="entry name" value="Single_hybrid_motif"/>
</dbReference>
<dbReference type="NCBIfam" id="NF002270">
    <property type="entry name" value="PRK01202.1"/>
    <property type="match status" value="1"/>
</dbReference>
<organism evidence="7 8">
    <name type="scientific">Ceratodon purpureus</name>
    <name type="common">Fire moss</name>
    <name type="synonym">Dicranum purpureum</name>
    <dbReference type="NCBI Taxonomy" id="3225"/>
    <lineage>
        <taxon>Eukaryota</taxon>
        <taxon>Viridiplantae</taxon>
        <taxon>Streptophyta</taxon>
        <taxon>Embryophyta</taxon>
        <taxon>Bryophyta</taxon>
        <taxon>Bryophytina</taxon>
        <taxon>Bryopsida</taxon>
        <taxon>Dicranidae</taxon>
        <taxon>Pseudoditrichales</taxon>
        <taxon>Ditrichaceae</taxon>
        <taxon>Ceratodon</taxon>
    </lineage>
</organism>
<comment type="subcellular location">
    <subcellularLocation>
        <location evidence="1 5">Mitochondrion</location>
    </subcellularLocation>
</comment>
<dbReference type="SUPFAM" id="SSF51230">
    <property type="entry name" value="Single hybrid motif"/>
    <property type="match status" value="1"/>
</dbReference>
<protein>
    <recommendedName>
        <fullName evidence="5">Glycine cleavage system H protein</fullName>
    </recommendedName>
</protein>
<keyword evidence="5" id="KW-0496">Mitochondrion</keyword>
<comment type="caution">
    <text evidence="7">The sequence shown here is derived from an EMBL/GenBank/DDBJ whole genome shotgun (WGS) entry which is preliminary data.</text>
</comment>
<comment type="subunit">
    <text evidence="5">The glycine cleavage system is composed of four proteins: P, T, L and H.</text>
</comment>
<evidence type="ECO:0000313" key="8">
    <source>
        <dbReference type="Proteomes" id="UP000822688"/>
    </source>
</evidence>
<dbReference type="GO" id="GO:0009249">
    <property type="term" value="P:protein lipoylation"/>
    <property type="evidence" value="ECO:0007669"/>
    <property type="project" value="TreeGrafter"/>
</dbReference>
<comment type="similarity">
    <text evidence="2 5">Belongs to the GcvH family.</text>
</comment>
<dbReference type="GO" id="GO:0005739">
    <property type="term" value="C:mitochondrion"/>
    <property type="evidence" value="ECO:0007669"/>
    <property type="project" value="UniProtKB-SubCell"/>
</dbReference>
<dbReference type="InterPro" id="IPR017453">
    <property type="entry name" value="GCV_H_sub"/>
</dbReference>
<feature type="domain" description="Lipoyl-binding" evidence="6">
    <location>
        <begin position="62"/>
        <end position="144"/>
    </location>
</feature>
<dbReference type="PANTHER" id="PTHR11715:SF3">
    <property type="entry name" value="GLYCINE CLEAVAGE SYSTEM H PROTEIN-RELATED"/>
    <property type="match status" value="1"/>
</dbReference>
<dbReference type="GO" id="GO:0005960">
    <property type="term" value="C:glycine cleavage complex"/>
    <property type="evidence" value="ECO:0007669"/>
    <property type="project" value="UniProtKB-UniRule"/>
</dbReference>
<dbReference type="Pfam" id="PF01597">
    <property type="entry name" value="GCV_H"/>
    <property type="match status" value="1"/>
</dbReference>
<proteinExistence type="inferred from homology"/>
<dbReference type="EMBL" id="CM026432">
    <property type="protein sequence ID" value="KAG0556565.1"/>
    <property type="molecule type" value="Genomic_DNA"/>
</dbReference>
<dbReference type="InterPro" id="IPR033753">
    <property type="entry name" value="GCV_H/Fam206"/>
</dbReference>
<comment type="cofactor">
    <cofactor evidence="5">
        <name>(R)-lipoate</name>
        <dbReference type="ChEBI" id="CHEBI:83088"/>
    </cofactor>
    <text evidence="5">Binds 1 lipoyl cofactor covalently.</text>
</comment>
<keyword evidence="5" id="KW-0809">Transit peptide</keyword>
<reference evidence="7 8" key="1">
    <citation type="submission" date="2020-06" db="EMBL/GenBank/DDBJ databases">
        <title>WGS assembly of Ceratodon purpureus strain R40.</title>
        <authorList>
            <person name="Carey S.B."/>
            <person name="Jenkins J."/>
            <person name="Shu S."/>
            <person name="Lovell J.T."/>
            <person name="Sreedasyam A."/>
            <person name="Maumus F."/>
            <person name="Tiley G.P."/>
            <person name="Fernandez-Pozo N."/>
            <person name="Barry K."/>
            <person name="Chen C."/>
            <person name="Wang M."/>
            <person name="Lipzen A."/>
            <person name="Daum C."/>
            <person name="Saski C.A."/>
            <person name="Payton A.C."/>
            <person name="Mcbreen J.C."/>
            <person name="Conrad R.E."/>
            <person name="Kollar L.M."/>
            <person name="Olsson S."/>
            <person name="Huttunen S."/>
            <person name="Landis J.B."/>
            <person name="Wickett N.J."/>
            <person name="Johnson M.G."/>
            <person name="Rensing S.A."/>
            <person name="Grimwood J."/>
            <person name="Schmutz J."/>
            <person name="Mcdaniel S.F."/>
        </authorList>
    </citation>
    <scope>NUCLEOTIDE SEQUENCE [LARGE SCALE GENOMIC DNA]</scope>
    <source>
        <strain evidence="7 8">R40</strain>
    </source>
</reference>
<feature type="modified residue" description="N6-lipoyllysine" evidence="4">
    <location>
        <position position="103"/>
    </location>
</feature>
<comment type="function">
    <text evidence="5">The H protein shuttles the methylamine group of glycine from the P protein to the T protein.</text>
</comment>
<keyword evidence="3 4" id="KW-0450">Lipoyl</keyword>
<evidence type="ECO:0000256" key="4">
    <source>
        <dbReference type="PIRSR" id="PIRSR617453-50"/>
    </source>
</evidence>
<dbReference type="GO" id="GO:0019464">
    <property type="term" value="P:glycine decarboxylation via glycine cleavage system"/>
    <property type="evidence" value="ECO:0007669"/>
    <property type="project" value="UniProtKB-UniRule"/>
</dbReference>
<evidence type="ECO:0000256" key="2">
    <source>
        <dbReference type="ARBA" id="ARBA00009249"/>
    </source>
</evidence>
<evidence type="ECO:0000256" key="3">
    <source>
        <dbReference type="ARBA" id="ARBA00022823"/>
    </source>
</evidence>
<dbReference type="InterPro" id="IPR002930">
    <property type="entry name" value="GCV_H"/>
</dbReference>
<dbReference type="AlphaFoldDB" id="A0A8T0GCV9"/>
<dbReference type="CDD" id="cd06848">
    <property type="entry name" value="GCS_H"/>
    <property type="match status" value="1"/>
</dbReference>
<keyword evidence="8" id="KW-1185">Reference proteome</keyword>
<evidence type="ECO:0000256" key="5">
    <source>
        <dbReference type="RuleBase" id="RU364055"/>
    </source>
</evidence>
<dbReference type="Proteomes" id="UP000822688">
    <property type="component" value="Chromosome 11"/>
</dbReference>
<gene>
    <name evidence="7" type="ORF">KC19_11G063000</name>
</gene>
<evidence type="ECO:0000256" key="1">
    <source>
        <dbReference type="ARBA" id="ARBA00004173"/>
    </source>
</evidence>
<evidence type="ECO:0000313" key="7">
    <source>
        <dbReference type="EMBL" id="KAG0556565.1"/>
    </source>
</evidence>
<dbReference type="PANTHER" id="PTHR11715">
    <property type="entry name" value="GLYCINE CLEAVAGE SYSTEM H PROTEIN"/>
    <property type="match status" value="1"/>
</dbReference>
<dbReference type="InterPro" id="IPR000089">
    <property type="entry name" value="Biotin_lipoyl"/>
</dbReference>
<sequence length="169" mass="18577">MAFRSAAAQAATLLRLSTRPAAQSLWVPLARRISSTPFASDEVRPGLYYADSHEWVKVEGDIGIVGITDHAQLALGDLVFCELPEEGTKVDAKVKFGQVESVKAVSDVNSPISGEVVEFNSSLSDNPQLLNTDPYEQGWMIKVKLANKSEVESLMSPEKYEKFQAEDHH</sequence>
<dbReference type="Gene3D" id="2.40.50.100">
    <property type="match status" value="1"/>
</dbReference>
<dbReference type="PROSITE" id="PS50968">
    <property type="entry name" value="BIOTINYL_LIPOYL"/>
    <property type="match status" value="1"/>
</dbReference>